<dbReference type="Pfam" id="PF13513">
    <property type="entry name" value="HEAT_EZ"/>
    <property type="match status" value="1"/>
</dbReference>
<dbReference type="InterPro" id="IPR016024">
    <property type="entry name" value="ARM-type_fold"/>
</dbReference>
<accession>A0A2H9TGF8</accession>
<dbReference type="EMBL" id="MTSL01000205">
    <property type="protein sequence ID" value="PJF16863.1"/>
    <property type="molecule type" value="Genomic_DNA"/>
</dbReference>
<keyword evidence="8" id="KW-1185">Reference proteome</keyword>
<gene>
    <name evidence="7" type="ORF">PSACC_03332</name>
</gene>
<reference evidence="7 8" key="1">
    <citation type="submission" date="2016-10" db="EMBL/GenBank/DDBJ databases">
        <title>The genome of Paramicrosporidium saccamoebae is the missing link in understanding Cryptomycota and Microsporidia evolution.</title>
        <authorList>
            <person name="Quandt C.A."/>
            <person name="Beaudet D."/>
            <person name="Corsaro D."/>
            <person name="Michel R."/>
            <person name="Corradi N."/>
            <person name="James T."/>
        </authorList>
    </citation>
    <scope>NUCLEOTIDE SEQUENCE [LARGE SCALE GENOMIC DNA]</scope>
    <source>
        <strain evidence="7 8">KSL3</strain>
    </source>
</reference>
<sequence>MWQANREYLEYLVKLLTAASTVRDASQQREIAKSMEDFCALPEADLYMLIVLTSPPDTGMNETIRSMAGLVLKNNVRRRDTFPLETVAFMQQCNVLGLLHDGTTLVRGTLGTLLAGVALRLGRQLTTAWPDLLPTLLQTAGQGDANAARAAAEALAKICEDVADELATDVNIGRIIGGMLRLLQREETKQAGLLKAVNCFILQDDVIEGALLQELLTVLSHRATVDTEPTMRRIICQSLNLLLEAHGDGLGPTLPSIMEFMLKCVEKGANEDAVALEAAEFWLALAERDSTETLQEMLLGIMPRLLPVLLANTIYADDDPELEANRETTAQMEQLNNVRPRHHNAVLRGEKKKENEKGESGNGNDQENEEGEIDSNEEEDDEDEDEMYGAWTLRKCSAATIDVLATTMDEAPFLAILLPLISANLMSTDWKAQEAGILALGAVAEGCSAAMDQHIVQLTPFLLQCLQSTVPIVRAISAWTLSRYAGHLAVPAVLTALVQLMGDSNKRVQHAACTAVSVFAEKQCALTGSILPLIMQTAHKVLSFYPNRNVAVLYDMVGTIADRIDCLDHADLEAFSLILPLLMQRWVDTDENDPSLFALLECICSISVGVGALMAPFASVILQRCVAMAETTLKAVVLVASPDTEIDFDFCIVALDLIGALVQGLGPALCPLLSTVRLDTILQRCCTEPRPQMRQAAFALVGDLAEKCSEVLKPEFVLDTLIPAIAAHMDPLRDTATHGSANNAVWALGELVQCGRFPQIAPVVINLGDSLCQLLTYTNVHTSYLENVAVCLGRCLIIAPPPMALGAVLPRWAQMIALDTDIDECQSAWLPMVAMLHRHSDLLTPEAVPALFSSINCTRGSPQLEAAFLSLVVLMKNRIGDGWSEYCRTIPLDIVTRFNLN</sequence>
<dbReference type="OrthoDB" id="951172at2759"/>
<keyword evidence="2" id="KW-0813">Transport</keyword>
<dbReference type="GO" id="GO:0006606">
    <property type="term" value="P:protein import into nucleus"/>
    <property type="evidence" value="ECO:0007669"/>
    <property type="project" value="InterPro"/>
</dbReference>
<proteinExistence type="predicted"/>
<comment type="caution">
    <text evidence="7">The sequence shown here is derived from an EMBL/GenBank/DDBJ whole genome shotgun (WGS) entry which is preliminary data.</text>
</comment>
<comment type="subcellular location">
    <subcellularLocation>
        <location evidence="1">Cytoplasm</location>
    </subcellularLocation>
</comment>
<dbReference type="SUPFAM" id="SSF48371">
    <property type="entry name" value="ARM repeat"/>
    <property type="match status" value="1"/>
</dbReference>
<protein>
    <submittedName>
        <fullName evidence="7">Uncharacterized protein</fullName>
    </submittedName>
</protein>
<keyword evidence="5" id="KW-0653">Protein transport</keyword>
<evidence type="ECO:0000313" key="8">
    <source>
        <dbReference type="Proteomes" id="UP000240830"/>
    </source>
</evidence>
<evidence type="ECO:0000256" key="6">
    <source>
        <dbReference type="SAM" id="MobiDB-lite"/>
    </source>
</evidence>
<feature type="region of interest" description="Disordered" evidence="6">
    <location>
        <begin position="333"/>
        <end position="387"/>
    </location>
</feature>
<dbReference type="PANTHER" id="PTHR10527">
    <property type="entry name" value="IMPORTIN BETA"/>
    <property type="match status" value="1"/>
</dbReference>
<name>A0A2H9TGF8_9FUNG</name>
<dbReference type="Gene3D" id="1.25.10.10">
    <property type="entry name" value="Leucine-rich Repeat Variant"/>
    <property type="match status" value="1"/>
</dbReference>
<dbReference type="InterPro" id="IPR040122">
    <property type="entry name" value="Importin_beta"/>
</dbReference>
<evidence type="ECO:0000313" key="7">
    <source>
        <dbReference type="EMBL" id="PJF16863.1"/>
    </source>
</evidence>
<feature type="compositionally biased region" description="Basic and acidic residues" evidence="6">
    <location>
        <begin position="348"/>
        <end position="359"/>
    </location>
</feature>
<evidence type="ECO:0000256" key="1">
    <source>
        <dbReference type="ARBA" id="ARBA00004496"/>
    </source>
</evidence>
<dbReference type="AlphaFoldDB" id="A0A2H9TGF8"/>
<feature type="compositionally biased region" description="Acidic residues" evidence="6">
    <location>
        <begin position="366"/>
        <end position="387"/>
    </location>
</feature>
<keyword evidence="4" id="KW-0677">Repeat</keyword>
<keyword evidence="3" id="KW-0963">Cytoplasm</keyword>
<evidence type="ECO:0000256" key="4">
    <source>
        <dbReference type="ARBA" id="ARBA00022737"/>
    </source>
</evidence>
<evidence type="ECO:0000256" key="2">
    <source>
        <dbReference type="ARBA" id="ARBA00022448"/>
    </source>
</evidence>
<dbReference type="InterPro" id="IPR011989">
    <property type="entry name" value="ARM-like"/>
</dbReference>
<evidence type="ECO:0000256" key="3">
    <source>
        <dbReference type="ARBA" id="ARBA00022490"/>
    </source>
</evidence>
<dbReference type="GO" id="GO:0005737">
    <property type="term" value="C:cytoplasm"/>
    <property type="evidence" value="ECO:0007669"/>
    <property type="project" value="UniProtKB-SubCell"/>
</dbReference>
<dbReference type="Proteomes" id="UP000240830">
    <property type="component" value="Unassembled WGS sequence"/>
</dbReference>
<evidence type="ECO:0000256" key="5">
    <source>
        <dbReference type="ARBA" id="ARBA00022927"/>
    </source>
</evidence>
<organism evidence="7 8">
    <name type="scientific">Paramicrosporidium saccamoebae</name>
    <dbReference type="NCBI Taxonomy" id="1246581"/>
    <lineage>
        <taxon>Eukaryota</taxon>
        <taxon>Fungi</taxon>
        <taxon>Fungi incertae sedis</taxon>
        <taxon>Cryptomycota</taxon>
        <taxon>Cryptomycota incertae sedis</taxon>
        <taxon>Paramicrosporidium</taxon>
    </lineage>
</organism>
<dbReference type="STRING" id="1246581.A0A2H9TGF8"/>